<dbReference type="InterPro" id="IPR036097">
    <property type="entry name" value="HisK_dim/P_sf"/>
</dbReference>
<dbReference type="SMART" id="SM00086">
    <property type="entry name" value="PAC"/>
    <property type="match status" value="2"/>
</dbReference>
<dbReference type="InterPro" id="IPR035965">
    <property type="entry name" value="PAS-like_dom_sf"/>
</dbReference>
<feature type="domain" description="PAS" evidence="9">
    <location>
        <begin position="255"/>
        <end position="306"/>
    </location>
</feature>
<dbReference type="SMART" id="SM00388">
    <property type="entry name" value="HisKA"/>
    <property type="match status" value="1"/>
</dbReference>
<dbReference type="InterPro" id="IPR052162">
    <property type="entry name" value="Sensor_kinase/Photoreceptor"/>
</dbReference>
<sequence length="614" mass="69332">MGRHTLNILIVEEDAANFVLLNSYINKFFQNPVIVYSQFLTKAVEINSSVAFDVLIISLKFEQTSEKELFNKLLKKANHPAVIILTDHPNETLATEAILAGAQDVIAKENLNSSILYKSITHAVARRIKNLEVATAGQQYKNLFNRNPLPVLVYEVDNKKLLLTNEAAEHFYGYTWVEFAAMTIFDLQQKTEAASNKSFAGKWQHVNKRGEVTAVEVFTSLFQFNNKTCRVAVIVDLTKQNEQQQPIITDEVQQQLLLLQSAINNSADGIIITKNSSTDFYNSEIVYSNAAFNHLTGYAAQEIVGQKPALLHKKYPVKEASAVNHFQPETFETRLINYKNNKSDYWVDYSISPVEDGQGNITHFVAVYRDVSARKSREAENENFVRELQESNNELKQFSYVISHNLRAPLANLTGLLSLLDTEAIKDEDTLELIEAVKSSTNKLNITVNDIIDILMIKSEDDKIAQPLVIAEVWGKAKASLAYLIETANAQIEEDFAEAPVILFKESYLESILLNFLSNALKYRSDERRLVINIKTYQEQGHAVLIFEDNGIGIDLNRYGQQLFGLYKRFSNKAEGKGLGLYIVQAQITALGGKIEVKSELNKGTRFTVYFKNK</sequence>
<dbReference type="PRINTS" id="PR00344">
    <property type="entry name" value="BCTRLSENSOR"/>
</dbReference>
<dbReference type="SUPFAM" id="SSF55874">
    <property type="entry name" value="ATPase domain of HSP90 chaperone/DNA topoisomerase II/histidine kinase"/>
    <property type="match status" value="1"/>
</dbReference>
<evidence type="ECO:0000256" key="2">
    <source>
        <dbReference type="ARBA" id="ARBA00012438"/>
    </source>
</evidence>
<dbReference type="SMART" id="SM00091">
    <property type="entry name" value="PAS"/>
    <property type="match status" value="2"/>
</dbReference>
<keyword evidence="12" id="KW-1185">Reference proteome</keyword>
<dbReference type="PROSITE" id="PS50110">
    <property type="entry name" value="RESPONSE_REGULATORY"/>
    <property type="match status" value="1"/>
</dbReference>
<dbReference type="InterPro" id="IPR005467">
    <property type="entry name" value="His_kinase_dom"/>
</dbReference>
<dbReference type="EMBL" id="WPIK01000001">
    <property type="protein sequence ID" value="MVN20082.1"/>
    <property type="molecule type" value="Genomic_DNA"/>
</dbReference>
<evidence type="ECO:0000256" key="3">
    <source>
        <dbReference type="ARBA" id="ARBA00022553"/>
    </source>
</evidence>
<dbReference type="CDD" id="cd00156">
    <property type="entry name" value="REC"/>
    <property type="match status" value="1"/>
</dbReference>
<dbReference type="Pfam" id="PF13426">
    <property type="entry name" value="PAS_9"/>
    <property type="match status" value="1"/>
</dbReference>
<evidence type="ECO:0000259" key="10">
    <source>
        <dbReference type="PROSITE" id="PS50113"/>
    </source>
</evidence>
<name>A0A7K1SRZ3_9SPHI</name>
<dbReference type="PROSITE" id="PS50113">
    <property type="entry name" value="PAC"/>
    <property type="match status" value="1"/>
</dbReference>
<proteinExistence type="predicted"/>
<feature type="domain" description="Histidine kinase" evidence="7">
    <location>
        <begin position="401"/>
        <end position="614"/>
    </location>
</feature>
<evidence type="ECO:0000313" key="12">
    <source>
        <dbReference type="Proteomes" id="UP000462014"/>
    </source>
</evidence>
<dbReference type="InterPro" id="IPR001789">
    <property type="entry name" value="Sig_transdc_resp-reg_receiver"/>
</dbReference>
<dbReference type="PANTHER" id="PTHR43304">
    <property type="entry name" value="PHYTOCHROME-LIKE PROTEIN CPH1"/>
    <property type="match status" value="1"/>
</dbReference>
<evidence type="ECO:0000256" key="1">
    <source>
        <dbReference type="ARBA" id="ARBA00000085"/>
    </source>
</evidence>
<gene>
    <name evidence="11" type="ORF">GO621_00850</name>
</gene>
<dbReference type="AlphaFoldDB" id="A0A7K1SRZ3"/>
<comment type="catalytic activity">
    <reaction evidence="1">
        <text>ATP + protein L-histidine = ADP + protein N-phospho-L-histidine.</text>
        <dbReference type="EC" id="2.7.13.3"/>
    </reaction>
</comment>
<dbReference type="SMART" id="SM00387">
    <property type="entry name" value="HATPase_c"/>
    <property type="match status" value="1"/>
</dbReference>
<dbReference type="InterPro" id="IPR000014">
    <property type="entry name" value="PAS"/>
</dbReference>
<dbReference type="GO" id="GO:0000155">
    <property type="term" value="F:phosphorelay sensor kinase activity"/>
    <property type="evidence" value="ECO:0007669"/>
    <property type="project" value="InterPro"/>
</dbReference>
<feature type="domain" description="PAC" evidence="10">
    <location>
        <begin position="329"/>
        <end position="383"/>
    </location>
</feature>
<dbReference type="InterPro" id="IPR004358">
    <property type="entry name" value="Sig_transdc_His_kin-like_C"/>
</dbReference>
<dbReference type="SUPFAM" id="SSF55785">
    <property type="entry name" value="PYP-like sensor domain (PAS domain)"/>
    <property type="match status" value="2"/>
</dbReference>
<dbReference type="InterPro" id="IPR003661">
    <property type="entry name" value="HisK_dim/P_dom"/>
</dbReference>
<dbReference type="Pfam" id="PF13188">
    <property type="entry name" value="PAS_8"/>
    <property type="match status" value="1"/>
</dbReference>
<dbReference type="CDD" id="cd00130">
    <property type="entry name" value="PAS"/>
    <property type="match status" value="1"/>
</dbReference>
<dbReference type="Gene3D" id="3.40.50.2300">
    <property type="match status" value="1"/>
</dbReference>
<dbReference type="InterPro" id="IPR011006">
    <property type="entry name" value="CheY-like_superfamily"/>
</dbReference>
<dbReference type="PROSITE" id="PS50112">
    <property type="entry name" value="PAS"/>
    <property type="match status" value="1"/>
</dbReference>
<evidence type="ECO:0000256" key="5">
    <source>
        <dbReference type="ARBA" id="ARBA00022777"/>
    </source>
</evidence>
<comment type="caution">
    <text evidence="11">The sequence shown here is derived from an EMBL/GenBank/DDBJ whole genome shotgun (WGS) entry which is preliminary data.</text>
</comment>
<reference evidence="11 12" key="1">
    <citation type="submission" date="2019-12" db="EMBL/GenBank/DDBJ databases">
        <title>Mucilaginibacter sp. HMF7410 genome sequencing and assembly.</title>
        <authorList>
            <person name="Kang H."/>
            <person name="Cha I."/>
            <person name="Kim H."/>
            <person name="Joh K."/>
        </authorList>
    </citation>
    <scope>NUCLEOTIDE SEQUENCE [LARGE SCALE GENOMIC DNA]</scope>
    <source>
        <strain evidence="11 12">HMF7410</strain>
    </source>
</reference>
<evidence type="ECO:0000259" key="8">
    <source>
        <dbReference type="PROSITE" id="PS50110"/>
    </source>
</evidence>
<accession>A0A7K1SRZ3</accession>
<feature type="domain" description="Response regulatory" evidence="8">
    <location>
        <begin position="7"/>
        <end position="123"/>
    </location>
</feature>
<protein>
    <recommendedName>
        <fullName evidence="2">histidine kinase</fullName>
        <ecNumber evidence="2">2.7.13.3</ecNumber>
    </recommendedName>
</protein>
<dbReference type="Pfam" id="PF00512">
    <property type="entry name" value="HisKA"/>
    <property type="match status" value="1"/>
</dbReference>
<dbReference type="InterPro" id="IPR036890">
    <property type="entry name" value="HATPase_C_sf"/>
</dbReference>
<dbReference type="InterPro" id="IPR000700">
    <property type="entry name" value="PAS-assoc_C"/>
</dbReference>
<dbReference type="Gene3D" id="3.30.450.20">
    <property type="entry name" value="PAS domain"/>
    <property type="match status" value="2"/>
</dbReference>
<keyword evidence="5" id="KW-0418">Kinase</keyword>
<dbReference type="SUPFAM" id="SSF52172">
    <property type="entry name" value="CheY-like"/>
    <property type="match status" value="1"/>
</dbReference>
<dbReference type="EC" id="2.7.13.3" evidence="2"/>
<evidence type="ECO:0000256" key="6">
    <source>
        <dbReference type="PROSITE-ProRule" id="PRU00169"/>
    </source>
</evidence>
<dbReference type="SUPFAM" id="SSF47384">
    <property type="entry name" value="Homodimeric domain of signal transducing histidine kinase"/>
    <property type="match status" value="1"/>
</dbReference>
<evidence type="ECO:0000259" key="7">
    <source>
        <dbReference type="PROSITE" id="PS50109"/>
    </source>
</evidence>
<dbReference type="Gene3D" id="1.10.287.130">
    <property type="match status" value="1"/>
</dbReference>
<dbReference type="PROSITE" id="PS50109">
    <property type="entry name" value="HIS_KIN"/>
    <property type="match status" value="1"/>
</dbReference>
<dbReference type="CDD" id="cd00082">
    <property type="entry name" value="HisKA"/>
    <property type="match status" value="1"/>
</dbReference>
<dbReference type="Gene3D" id="3.30.565.10">
    <property type="entry name" value="Histidine kinase-like ATPase, C-terminal domain"/>
    <property type="match status" value="1"/>
</dbReference>
<dbReference type="InterPro" id="IPR003594">
    <property type="entry name" value="HATPase_dom"/>
</dbReference>
<dbReference type="Pfam" id="PF00072">
    <property type="entry name" value="Response_reg"/>
    <property type="match status" value="1"/>
</dbReference>
<evidence type="ECO:0000256" key="4">
    <source>
        <dbReference type="ARBA" id="ARBA00022679"/>
    </source>
</evidence>
<keyword evidence="4" id="KW-0808">Transferase</keyword>
<dbReference type="PANTHER" id="PTHR43304:SF1">
    <property type="entry name" value="PAC DOMAIN-CONTAINING PROTEIN"/>
    <property type="match status" value="1"/>
</dbReference>
<evidence type="ECO:0000259" key="9">
    <source>
        <dbReference type="PROSITE" id="PS50112"/>
    </source>
</evidence>
<evidence type="ECO:0000313" key="11">
    <source>
        <dbReference type="EMBL" id="MVN20082.1"/>
    </source>
</evidence>
<dbReference type="Pfam" id="PF02518">
    <property type="entry name" value="HATPase_c"/>
    <property type="match status" value="1"/>
</dbReference>
<dbReference type="InterPro" id="IPR001610">
    <property type="entry name" value="PAC"/>
</dbReference>
<organism evidence="11 12">
    <name type="scientific">Mucilaginibacter arboris</name>
    <dbReference type="NCBI Taxonomy" id="2682090"/>
    <lineage>
        <taxon>Bacteria</taxon>
        <taxon>Pseudomonadati</taxon>
        <taxon>Bacteroidota</taxon>
        <taxon>Sphingobacteriia</taxon>
        <taxon>Sphingobacteriales</taxon>
        <taxon>Sphingobacteriaceae</taxon>
        <taxon>Mucilaginibacter</taxon>
    </lineage>
</organism>
<dbReference type="RefSeq" id="WP_157563047.1">
    <property type="nucleotide sequence ID" value="NZ_WPIK01000001.1"/>
</dbReference>
<comment type="caution">
    <text evidence="6">Lacks conserved residue(s) required for the propagation of feature annotation.</text>
</comment>
<dbReference type="NCBIfam" id="TIGR00229">
    <property type="entry name" value="sensory_box"/>
    <property type="match status" value="1"/>
</dbReference>
<keyword evidence="3" id="KW-0597">Phosphoprotein</keyword>
<dbReference type="Proteomes" id="UP000462014">
    <property type="component" value="Unassembled WGS sequence"/>
</dbReference>